<dbReference type="EMBL" id="KI686576">
    <property type="protein sequence ID" value="ETK85349.1"/>
    <property type="molecule type" value="Genomic_DNA"/>
</dbReference>
<proteinExistence type="predicted"/>
<feature type="region of interest" description="Disordered" evidence="1">
    <location>
        <begin position="144"/>
        <end position="178"/>
    </location>
</feature>
<dbReference type="VEuPathDB" id="FungiDB:PPTG_09185"/>
<protein>
    <recommendedName>
        <fullName evidence="3">Ubiquitin-like protease family profile domain-containing protein</fullName>
    </recommendedName>
</protein>
<dbReference type="AlphaFoldDB" id="W2GR63"/>
<reference evidence="2" key="1">
    <citation type="submission" date="2013-11" db="EMBL/GenBank/DDBJ databases">
        <title>The Genome Sequence of Phytophthora parasitica CJ02B3.</title>
        <authorList>
            <consortium name="The Broad Institute Genomics Platform"/>
            <person name="Russ C."/>
            <person name="Tyler B."/>
            <person name="Panabieres F."/>
            <person name="Shan W."/>
            <person name="Tripathy S."/>
            <person name="Grunwald N."/>
            <person name="Machado M."/>
            <person name="Johnson C.S."/>
            <person name="Arredondo F."/>
            <person name="Hong C."/>
            <person name="Coffey M."/>
            <person name="Young S.K."/>
            <person name="Zeng Q."/>
            <person name="Gargeya S."/>
            <person name="Fitzgerald M."/>
            <person name="Abouelleil A."/>
            <person name="Alvarado L."/>
            <person name="Chapman S.B."/>
            <person name="Gainer-Dewar J."/>
            <person name="Goldberg J."/>
            <person name="Griggs A."/>
            <person name="Gujja S."/>
            <person name="Hansen M."/>
            <person name="Howarth C."/>
            <person name="Imamovic A."/>
            <person name="Ireland A."/>
            <person name="Larimer J."/>
            <person name="McCowan C."/>
            <person name="Murphy C."/>
            <person name="Pearson M."/>
            <person name="Poon T.W."/>
            <person name="Priest M."/>
            <person name="Roberts A."/>
            <person name="Saif S."/>
            <person name="Shea T."/>
            <person name="Sykes S."/>
            <person name="Wortman J."/>
            <person name="Nusbaum C."/>
            <person name="Birren B."/>
        </authorList>
    </citation>
    <scope>NUCLEOTIDE SEQUENCE [LARGE SCALE GENOMIC DNA]</scope>
    <source>
        <strain evidence="2">CJ02B3</strain>
    </source>
</reference>
<feature type="region of interest" description="Disordered" evidence="1">
    <location>
        <begin position="191"/>
        <end position="254"/>
    </location>
</feature>
<gene>
    <name evidence="2" type="ORF">L915_09808</name>
</gene>
<feature type="compositionally biased region" description="Polar residues" evidence="1">
    <location>
        <begin position="213"/>
        <end position="222"/>
    </location>
</feature>
<sequence>MLLVGSGHNFEVFPVIRFTTDGVRIQAALDVKDDLAEAADLLKPILQMSKLKSPKVKLPEDDHTDEQTWGRGATAARAKNHNEVAYVRLYRRERANQVVLSSSEKYSYAKAILEPLIDHLSCLSSAKFYQEFAAWKEKVDIGLNRSKSSGNERSDTDNDLNDDGDNGHDALSAIDPSDAMETVKLMNEVEGGMPATDGCTDSGNGSESEEFTPPTQRTKLQDSSSSPYPPSDVALSKKVGDANSSKTEEQPEEKVAAIPIRAVNIINVPKPQRRGNSRVTTKQLRQTKLNRNQYRLAVHKYPTASGMTSNLKFVLEMLDKYPVQLEDPYLRSRNIECQWEALRPKDYMHNFVIPVDLTRSFQAAVTTAKQEQRRPNDLQESVKNQGFVLDVVATVDPKLWKFSGQFVGVLTGFHALKTRGHMWIEGLKWLEQDWRKVTSNVSLFSNETKTQGSPTDAACNQHRMMANKLIAKFTSSRLLTEFRTLSGTGSITFENILGGICRGWLNDSPSSSSFGWPSIPKISLARINIILHAVNLDGNHWGIIIIRLQMTNTDLRVHVYMYEPLVNECYYDGMQSIWEGIPKDEKKPENDEKEGLRGYPERWHTASMSGVQLSISKIEWLLTPNRPMRQVVVS</sequence>
<name>W2GR63_PHYNI</name>
<evidence type="ECO:0000256" key="1">
    <source>
        <dbReference type="SAM" id="MobiDB-lite"/>
    </source>
</evidence>
<organism evidence="2">
    <name type="scientific">Phytophthora nicotianae</name>
    <name type="common">Potato buckeye rot agent</name>
    <name type="synonym">Phytophthora parasitica</name>
    <dbReference type="NCBI Taxonomy" id="4792"/>
    <lineage>
        <taxon>Eukaryota</taxon>
        <taxon>Sar</taxon>
        <taxon>Stramenopiles</taxon>
        <taxon>Oomycota</taxon>
        <taxon>Peronosporomycetes</taxon>
        <taxon>Peronosporales</taxon>
        <taxon>Peronosporaceae</taxon>
        <taxon>Phytophthora</taxon>
    </lineage>
</organism>
<evidence type="ECO:0008006" key="3">
    <source>
        <dbReference type="Google" id="ProtNLM"/>
    </source>
</evidence>
<evidence type="ECO:0000313" key="2">
    <source>
        <dbReference type="EMBL" id="ETK85349.1"/>
    </source>
</evidence>
<dbReference type="Proteomes" id="UP000053236">
    <property type="component" value="Unassembled WGS sequence"/>
</dbReference>
<accession>W2GR63</accession>
<dbReference type="VEuPathDB" id="FungiDB:PPTG_04075"/>